<dbReference type="Proteomes" id="UP000306509">
    <property type="component" value="Unassembled WGS sequence"/>
</dbReference>
<dbReference type="GO" id="GO:0016758">
    <property type="term" value="F:hexosyltransferase activity"/>
    <property type="evidence" value="ECO:0007669"/>
    <property type="project" value="UniProtKB-ARBA"/>
</dbReference>
<keyword evidence="1" id="KW-1133">Transmembrane helix</keyword>
<evidence type="ECO:0000256" key="1">
    <source>
        <dbReference type="SAM" id="Phobius"/>
    </source>
</evidence>
<name>A0A4U8Q3W8_9FIRM</name>
<dbReference type="STRING" id="180332.GCA_000797495_01129"/>
<dbReference type="EMBL" id="QGQD01000069">
    <property type="protein sequence ID" value="TLC99491.1"/>
    <property type="molecule type" value="Genomic_DNA"/>
</dbReference>
<feature type="domain" description="Glycosyltransferase 2-like" evidence="2">
    <location>
        <begin position="5"/>
        <end position="156"/>
    </location>
</feature>
<gene>
    <name evidence="3" type="primary">epsE_2</name>
    <name evidence="3" type="ORF">DSM106044_03694</name>
</gene>
<keyword evidence="1" id="KW-0812">Transmembrane</keyword>
<proteinExistence type="predicted"/>
<keyword evidence="3" id="KW-0808">Transferase</keyword>
<dbReference type="InterPro" id="IPR001173">
    <property type="entry name" value="Glyco_trans_2-like"/>
</dbReference>
<evidence type="ECO:0000259" key="2">
    <source>
        <dbReference type="Pfam" id="PF00535"/>
    </source>
</evidence>
<comment type="caution">
    <text evidence="3">The sequence shown here is derived from an EMBL/GenBank/DDBJ whole genome shotgun (WGS) entry which is preliminary data.</text>
</comment>
<organism evidence="3 4">
    <name type="scientific">Robinsoniella peoriensis</name>
    <dbReference type="NCBI Taxonomy" id="180332"/>
    <lineage>
        <taxon>Bacteria</taxon>
        <taxon>Bacillati</taxon>
        <taxon>Bacillota</taxon>
        <taxon>Clostridia</taxon>
        <taxon>Lachnospirales</taxon>
        <taxon>Lachnospiraceae</taxon>
        <taxon>Robinsoniella</taxon>
    </lineage>
</organism>
<dbReference type="PANTHER" id="PTHR22916">
    <property type="entry name" value="GLYCOSYLTRANSFERASE"/>
    <property type="match status" value="1"/>
</dbReference>
<keyword evidence="1" id="KW-0472">Membrane</keyword>
<sequence length="328" mass="38332">MKKVSVAIITYNHEKYIEKAIRSVLAQKTSFSIEIIVSDDCSGDRTQAVIQKLQKQNSDCIVPVLRKKNVGMKINSIETLKACKGEYVAFLEGDDYWTDSGKLQKQVDFLDQHRDYSAIYHACKVIDHHETEIELPGTFSASPEYSVKDMENYLIPGQTSTVIARNFWKEDLSLLELLYKVHYAPLDRIVPLFLLSEGKIGCMQEQMSVYRYLIEEKGSWSYKFQRGNYLWRAYAFAIHREIEKIGKKLNVLISYRNLEAKLYSDYMAKGFVWKRPGYFFLALFMILFGTHRMYMIIHGNRILYLRLKKKIQNRYDGVRDDKNKKSGS</sequence>
<feature type="transmembrane region" description="Helical" evidence="1">
    <location>
        <begin position="277"/>
        <end position="297"/>
    </location>
</feature>
<dbReference type="SUPFAM" id="SSF53448">
    <property type="entry name" value="Nucleotide-diphospho-sugar transferases"/>
    <property type="match status" value="1"/>
</dbReference>
<dbReference type="Gene3D" id="3.90.550.10">
    <property type="entry name" value="Spore Coat Polysaccharide Biosynthesis Protein SpsA, Chain A"/>
    <property type="match status" value="1"/>
</dbReference>
<dbReference type="PANTHER" id="PTHR22916:SF3">
    <property type="entry name" value="UDP-GLCNAC:BETAGAL BETA-1,3-N-ACETYLGLUCOSAMINYLTRANSFERASE-LIKE PROTEIN 1"/>
    <property type="match status" value="1"/>
</dbReference>
<evidence type="ECO:0000313" key="3">
    <source>
        <dbReference type="EMBL" id="TLC99491.1"/>
    </source>
</evidence>
<accession>A0A4U8Q3W8</accession>
<dbReference type="OrthoDB" id="199095at2"/>
<dbReference type="InterPro" id="IPR029044">
    <property type="entry name" value="Nucleotide-diphossugar_trans"/>
</dbReference>
<dbReference type="RefSeq" id="WP_027292246.1">
    <property type="nucleotide sequence ID" value="NZ_CABMJZ010000106.1"/>
</dbReference>
<protein>
    <submittedName>
        <fullName evidence="3">Putative glycosyltransferase EpsE</fullName>
        <ecNumber evidence="3">2.4.-.-</ecNumber>
    </submittedName>
</protein>
<dbReference type="AlphaFoldDB" id="A0A4U8Q3W8"/>
<dbReference type="Pfam" id="PF00535">
    <property type="entry name" value="Glycos_transf_2"/>
    <property type="match status" value="1"/>
</dbReference>
<keyword evidence="4" id="KW-1185">Reference proteome</keyword>
<keyword evidence="3" id="KW-0328">Glycosyltransferase</keyword>
<evidence type="ECO:0000313" key="4">
    <source>
        <dbReference type="Proteomes" id="UP000306509"/>
    </source>
</evidence>
<reference evidence="3 4" key="1">
    <citation type="journal article" date="2019" name="Anaerobe">
        <title>Detection of Robinsoniella peoriensis in multiple bone samples of a trauma patient.</title>
        <authorList>
            <person name="Schrottner P."/>
            <person name="Hartwich K."/>
            <person name="Bunk B."/>
            <person name="Schober I."/>
            <person name="Helbig S."/>
            <person name="Rudolph W.W."/>
            <person name="Gunzer F."/>
        </authorList>
    </citation>
    <scope>NUCLEOTIDE SEQUENCE [LARGE SCALE GENOMIC DNA]</scope>
    <source>
        <strain evidence="3 4">DSM 106044</strain>
    </source>
</reference>
<dbReference type="EC" id="2.4.-.-" evidence="3"/>